<name>A0ABQ9UR27_SAGOE</name>
<feature type="transmembrane region" description="Helical" evidence="15">
    <location>
        <begin position="239"/>
        <end position="258"/>
    </location>
</feature>
<dbReference type="Pfam" id="PF02038">
    <property type="entry name" value="ATP1G1_PLM_MAT8"/>
    <property type="match status" value="1"/>
</dbReference>
<comment type="subcellular location">
    <subcellularLocation>
        <location evidence="1">Membrane</location>
        <topology evidence="1">Single-pass type III membrane protein</topology>
    </subcellularLocation>
</comment>
<keyword evidence="7" id="KW-0630">Potassium</keyword>
<proteinExistence type="inferred from homology"/>
<evidence type="ECO:0000256" key="4">
    <source>
        <dbReference type="ARBA" id="ARBA00022538"/>
    </source>
</evidence>
<keyword evidence="5" id="KW-0740">Sodium/potassium transport</keyword>
<dbReference type="InterPro" id="IPR047282">
    <property type="entry name" value="ATNG"/>
</dbReference>
<organism evidence="17 18">
    <name type="scientific">Saguinus oedipus</name>
    <name type="common">Cotton-top tamarin</name>
    <name type="synonym">Oedipomidas oedipus</name>
    <dbReference type="NCBI Taxonomy" id="9490"/>
    <lineage>
        <taxon>Eukaryota</taxon>
        <taxon>Metazoa</taxon>
        <taxon>Chordata</taxon>
        <taxon>Craniata</taxon>
        <taxon>Vertebrata</taxon>
        <taxon>Euteleostomi</taxon>
        <taxon>Mammalia</taxon>
        <taxon>Eutheria</taxon>
        <taxon>Euarchontoglires</taxon>
        <taxon>Primates</taxon>
        <taxon>Haplorrhini</taxon>
        <taxon>Platyrrhini</taxon>
        <taxon>Cebidae</taxon>
        <taxon>Callitrichinae</taxon>
        <taxon>Saguinus</taxon>
    </lineage>
</organism>
<evidence type="ECO:0000256" key="11">
    <source>
        <dbReference type="ARBA" id="ARBA00023136"/>
    </source>
</evidence>
<evidence type="ECO:0000256" key="3">
    <source>
        <dbReference type="ARBA" id="ARBA00022448"/>
    </source>
</evidence>
<evidence type="ECO:0000256" key="10">
    <source>
        <dbReference type="ARBA" id="ARBA00023065"/>
    </source>
</evidence>
<keyword evidence="6 15" id="KW-0812">Transmembrane</keyword>
<evidence type="ECO:0000256" key="2">
    <source>
        <dbReference type="ARBA" id="ARBA00005948"/>
    </source>
</evidence>
<feature type="compositionally biased region" description="Low complexity" evidence="16">
    <location>
        <begin position="195"/>
        <end position="206"/>
    </location>
</feature>
<keyword evidence="4" id="KW-0633">Potassium transport</keyword>
<evidence type="ECO:0000256" key="6">
    <source>
        <dbReference type="ARBA" id="ARBA00022692"/>
    </source>
</evidence>
<dbReference type="Proteomes" id="UP001266305">
    <property type="component" value="Unassembled WGS sequence"/>
</dbReference>
<gene>
    <name evidence="17" type="ORF">P7K49_020887</name>
</gene>
<evidence type="ECO:0000256" key="13">
    <source>
        <dbReference type="ARBA" id="ARBA00034654"/>
    </source>
</evidence>
<evidence type="ECO:0000256" key="16">
    <source>
        <dbReference type="SAM" id="MobiDB-lite"/>
    </source>
</evidence>
<evidence type="ECO:0000256" key="5">
    <source>
        <dbReference type="ARBA" id="ARBA00022607"/>
    </source>
</evidence>
<evidence type="ECO:0000256" key="9">
    <source>
        <dbReference type="ARBA" id="ARBA00023053"/>
    </source>
</evidence>
<dbReference type="PROSITE" id="PS01310">
    <property type="entry name" value="FXYD"/>
    <property type="match status" value="1"/>
</dbReference>
<comment type="caution">
    <text evidence="17">The sequence shown here is derived from an EMBL/GenBank/DDBJ whole genome shotgun (WGS) entry which is preliminary data.</text>
</comment>
<evidence type="ECO:0000256" key="8">
    <source>
        <dbReference type="ARBA" id="ARBA00022989"/>
    </source>
</evidence>
<dbReference type="CDD" id="cd20318">
    <property type="entry name" value="FXYD2"/>
    <property type="match status" value="1"/>
</dbReference>
<evidence type="ECO:0000256" key="14">
    <source>
        <dbReference type="ARBA" id="ARBA00034793"/>
    </source>
</evidence>
<keyword evidence="3 15" id="KW-0813">Transport</keyword>
<reference evidence="17 18" key="1">
    <citation type="submission" date="2023-05" db="EMBL/GenBank/DDBJ databases">
        <title>B98-5 Cell Line De Novo Hybrid Assembly: An Optical Mapping Approach.</title>
        <authorList>
            <person name="Kananen K."/>
            <person name="Auerbach J.A."/>
            <person name="Kautto E."/>
            <person name="Blachly J.S."/>
        </authorList>
    </citation>
    <scope>NUCLEOTIDE SEQUENCE [LARGE SCALE GENOMIC DNA]</scope>
    <source>
        <strain evidence="17">B95-8</strain>
        <tissue evidence="17">Cell line</tissue>
    </source>
</reference>
<evidence type="ECO:0000313" key="17">
    <source>
        <dbReference type="EMBL" id="KAK2099539.1"/>
    </source>
</evidence>
<evidence type="ECO:0000256" key="1">
    <source>
        <dbReference type="ARBA" id="ARBA00004183"/>
    </source>
</evidence>
<dbReference type="PANTHER" id="PTHR14132:SF3">
    <property type="entry name" value="SODIUM_POTASSIUM-TRANSPORTING ATPASE SUBUNIT GAMMA"/>
    <property type="match status" value="1"/>
</dbReference>
<dbReference type="InterPro" id="IPR047297">
    <property type="entry name" value="FXYD_motif"/>
</dbReference>
<keyword evidence="8 15" id="KW-1133">Transmembrane helix</keyword>
<evidence type="ECO:0000256" key="15">
    <source>
        <dbReference type="RuleBase" id="RU364131"/>
    </source>
</evidence>
<accession>A0ABQ9UR27</accession>
<protein>
    <recommendedName>
        <fullName evidence="15">FXYD domain-containing ion transport regulator</fullName>
    </recommendedName>
</protein>
<keyword evidence="11 15" id="KW-0472">Membrane</keyword>
<evidence type="ECO:0000313" key="18">
    <source>
        <dbReference type="Proteomes" id="UP001266305"/>
    </source>
</evidence>
<keyword evidence="10 15" id="KW-0406">Ion transport</keyword>
<comment type="subunit">
    <text evidence="14">Regulatory subunit of the sodium/potassium-transporting ATPase which is composed of a catalytic alpha subunit, an auxiliary non-catalytic beta subunit and an additional regulatory subunit.</text>
</comment>
<dbReference type="EMBL" id="JASSZA010000010">
    <property type="protein sequence ID" value="KAK2099539.1"/>
    <property type="molecule type" value="Genomic_DNA"/>
</dbReference>
<dbReference type="Gene3D" id="1.20.5.780">
    <property type="entry name" value="Single helix bin"/>
    <property type="match status" value="1"/>
</dbReference>
<keyword evidence="18" id="KW-1185">Reference proteome</keyword>
<evidence type="ECO:0000256" key="7">
    <source>
        <dbReference type="ARBA" id="ARBA00022958"/>
    </source>
</evidence>
<comment type="similarity">
    <text evidence="2 15">Belongs to the FXYD family.</text>
</comment>
<dbReference type="InterPro" id="IPR000272">
    <property type="entry name" value="Ion-transport_regulator_FXYD"/>
</dbReference>
<dbReference type="PANTHER" id="PTHR14132">
    <property type="entry name" value="SODIUM/POTASSIUM-TRANSPORTING ATPASE SUBUNIT GAMMA"/>
    <property type="match status" value="1"/>
</dbReference>
<keyword evidence="12" id="KW-0739">Sodium transport</keyword>
<keyword evidence="9" id="KW-0915">Sodium</keyword>
<evidence type="ECO:0000256" key="12">
    <source>
        <dbReference type="ARBA" id="ARBA00023201"/>
    </source>
</evidence>
<comment type="function">
    <text evidence="13">May be involved in forming the receptor site for cardiac glycoside binding or may modulate the transport function of the sodium ATPase.</text>
</comment>
<feature type="region of interest" description="Disordered" evidence="16">
    <location>
        <begin position="169"/>
        <end position="222"/>
    </location>
</feature>
<sequence length="274" mass="29841">MTDEGPFWRINCWRVWGCSRAVVGEQWARLLGTTAGKPPVPHKEHQLQQWHPRWLVRWALLGLGATVGPLTLAPGSSQVPCTLYRLCNFHFPVSTTPAVASPAGHCSPIPALLFGNFLWECLEGSSFPPLPPHEPLHPAAAAPPSTLQLSCNQGKYYLALLMFNAPPRGGYQTPSEKQRQQEEGGEAIHSSGEMTGLSTGDGTDSGLEPRGAPADRGGSPKADVDPFYYDYETVRKGGLIFAGLAFIVGLLIILSKRFRCGGNKKRRQITDDEL</sequence>